<name>A0ABR8ZKI4_9LACO</name>
<sequence>MNQCQRFGLRKLSIGVASVLLGTTFFMGTQVAQADTLASSSTEEQPVSQQVTSTGENQPATTGNAVQLTKQTTATSTEGGQQLVNLPLPLVIIILLPRR</sequence>
<evidence type="ECO:0000259" key="4">
    <source>
        <dbReference type="Pfam" id="PF04650"/>
    </source>
</evidence>
<evidence type="ECO:0000256" key="1">
    <source>
        <dbReference type="ARBA" id="ARBA00022729"/>
    </source>
</evidence>
<organism evidence="5 6">
    <name type="scientific">Limosilactobacillus urinaemulieris</name>
    <dbReference type="NCBI Taxonomy" id="2742600"/>
    <lineage>
        <taxon>Bacteria</taxon>
        <taxon>Bacillati</taxon>
        <taxon>Bacillota</taxon>
        <taxon>Bacilli</taxon>
        <taxon>Lactobacillales</taxon>
        <taxon>Lactobacillaceae</taxon>
        <taxon>Limosilactobacillus</taxon>
    </lineage>
</organism>
<reference evidence="5 6" key="1">
    <citation type="submission" date="2020-06" db="EMBL/GenBank/DDBJ databases">
        <title>Limosilactobacillus sp. nov.</title>
        <authorList>
            <person name="Ksiezarek M."/>
            <person name="Goncalves Ribeiro T."/>
            <person name="Rocha J."/>
            <person name="Grosso F."/>
            <person name="Peixe L."/>
        </authorList>
    </citation>
    <scope>NUCLEOTIDE SEQUENCE [LARGE SCALE GENOMIC DNA]</scope>
    <source>
        <strain evidence="6">c9Ua_26_M</strain>
    </source>
</reference>
<dbReference type="InterPro" id="IPR005877">
    <property type="entry name" value="YSIRK_signal_dom"/>
</dbReference>
<feature type="domain" description="YSIRK Gram-positive signal peptide" evidence="4">
    <location>
        <begin position="5"/>
        <end position="27"/>
    </location>
</feature>
<keyword evidence="1 3" id="KW-0732">Signal</keyword>
<dbReference type="RefSeq" id="WP_191911513.1">
    <property type="nucleotide sequence ID" value="NZ_JABUXR010000009.1"/>
</dbReference>
<feature type="chain" id="PRO_5046265346" evidence="3">
    <location>
        <begin position="35"/>
        <end position="99"/>
    </location>
</feature>
<dbReference type="NCBIfam" id="TIGR01168">
    <property type="entry name" value="YSIRK_signal"/>
    <property type="match status" value="1"/>
</dbReference>
<comment type="caution">
    <text evidence="5">The sequence shown here is derived from an EMBL/GenBank/DDBJ whole genome shotgun (WGS) entry which is preliminary data.</text>
</comment>
<protein>
    <submittedName>
        <fullName evidence="5">YSIRK-type signal peptide-containing protein</fullName>
    </submittedName>
</protein>
<dbReference type="EMBL" id="JABUXR010000009">
    <property type="protein sequence ID" value="MBD8085752.1"/>
    <property type="molecule type" value="Genomic_DNA"/>
</dbReference>
<evidence type="ECO:0000313" key="5">
    <source>
        <dbReference type="EMBL" id="MBD8085752.1"/>
    </source>
</evidence>
<dbReference type="Proteomes" id="UP000645007">
    <property type="component" value="Unassembled WGS sequence"/>
</dbReference>
<evidence type="ECO:0000256" key="3">
    <source>
        <dbReference type="SAM" id="SignalP"/>
    </source>
</evidence>
<keyword evidence="6" id="KW-1185">Reference proteome</keyword>
<evidence type="ECO:0000256" key="2">
    <source>
        <dbReference type="SAM" id="MobiDB-lite"/>
    </source>
</evidence>
<evidence type="ECO:0000313" key="6">
    <source>
        <dbReference type="Proteomes" id="UP000645007"/>
    </source>
</evidence>
<gene>
    <name evidence="5" type="ORF">HUK45_05765</name>
</gene>
<feature type="region of interest" description="Disordered" evidence="2">
    <location>
        <begin position="36"/>
        <end position="65"/>
    </location>
</feature>
<proteinExistence type="predicted"/>
<accession>A0ABR8ZKI4</accession>
<feature type="signal peptide" evidence="3">
    <location>
        <begin position="1"/>
        <end position="34"/>
    </location>
</feature>
<dbReference type="Pfam" id="PF04650">
    <property type="entry name" value="YSIRK_signal"/>
    <property type="match status" value="1"/>
</dbReference>